<accession>A0AA40B0M9</accession>
<comment type="caution">
    <text evidence="2">The sequence shown here is derived from an EMBL/GenBank/DDBJ whole genome shotgun (WGS) entry which is preliminary data.</text>
</comment>
<feature type="region of interest" description="Disordered" evidence="1">
    <location>
        <begin position="14"/>
        <end position="42"/>
    </location>
</feature>
<dbReference type="EMBL" id="JAUKUA010000002">
    <property type="protein sequence ID" value="KAK0725486.1"/>
    <property type="molecule type" value="Genomic_DNA"/>
</dbReference>
<proteinExistence type="predicted"/>
<evidence type="ECO:0000256" key="1">
    <source>
        <dbReference type="SAM" id="MobiDB-lite"/>
    </source>
</evidence>
<dbReference type="AlphaFoldDB" id="A0AA40B0M9"/>
<reference evidence="2" key="1">
    <citation type="submission" date="2023-06" db="EMBL/GenBank/DDBJ databases">
        <title>Genome-scale phylogeny and comparative genomics of the fungal order Sordariales.</title>
        <authorList>
            <consortium name="Lawrence Berkeley National Laboratory"/>
            <person name="Hensen N."/>
            <person name="Bonometti L."/>
            <person name="Westerberg I."/>
            <person name="Brannstrom I.O."/>
            <person name="Guillou S."/>
            <person name="Cros-Aarteil S."/>
            <person name="Calhoun S."/>
            <person name="Haridas S."/>
            <person name="Kuo A."/>
            <person name="Mondo S."/>
            <person name="Pangilinan J."/>
            <person name="Riley R."/>
            <person name="Labutti K."/>
            <person name="Andreopoulos B."/>
            <person name="Lipzen A."/>
            <person name="Chen C."/>
            <person name="Yanf M."/>
            <person name="Daum C."/>
            <person name="Ng V."/>
            <person name="Clum A."/>
            <person name="Steindorff A."/>
            <person name="Ohm R."/>
            <person name="Martin F."/>
            <person name="Silar P."/>
            <person name="Natvig D."/>
            <person name="Lalanne C."/>
            <person name="Gautier V."/>
            <person name="Ament-Velasquez S.L."/>
            <person name="Kruys A."/>
            <person name="Hutchinson M.I."/>
            <person name="Powell A.J."/>
            <person name="Barry K."/>
            <person name="Miller A.N."/>
            <person name="Grigoriev I.V."/>
            <person name="Debuchy R."/>
            <person name="Gladieux P."/>
            <person name="Thoren M.H."/>
            <person name="Johannesson H."/>
        </authorList>
    </citation>
    <scope>NUCLEOTIDE SEQUENCE</scope>
    <source>
        <strain evidence="2">SMH4607-1</strain>
    </source>
</reference>
<sequence length="583" mass="65606">MATLRRIRSLIELDSVPPSSGREEGENDESFEDEFDESEAGHGEPNFQAFIYQRHRSPARLSSQRHVARPKDVMENELSLLRLPTLVNHDMYVHMTLSEDYREAYGPEVRNASDHELCVWPPNQDRVNGQAFDVLPRLFRDVLAIAARLDLREAPQMAQYYQFFLLTIAGTASDMTDGLLHPYIPTLQEWLLSKRLLWYIPSGLVFECHTTGPRTKSREQIHVDPDTASSGGMTILDFWYRALKVYSACSLTKPEKDRVLGVAGLAKKVELILAGKVGQDPGGQHEVYLSGLWLRDLHRGLLREEERAEGEAWPARSNGERKAASVVGVCQRKRRGRHHHADYLVDARGWAVRRDILGSGEPERARFDATNIFANLHTAAFATAYSPTPESPSQWRAVCAPENPEAIAGWASLEQLNVGESDSGLLLKHVDPVLDLLFLKEINGDSGVFRRLSVGRVFDKDLMRTLGDRVGLVSKHNILQTQRRLVNTTTSRKHFTNTPPTKMIKKINAAIMDHAVAEAPLPQPDLDLIAEHIVRIQNVPSMQGAQGIIDEIRGFQQEMQGMKEALQKETQGMKEALQKESEI</sequence>
<dbReference type="PANTHER" id="PTHR33112:SF16">
    <property type="entry name" value="HETEROKARYON INCOMPATIBILITY DOMAIN-CONTAINING PROTEIN"/>
    <property type="match status" value="1"/>
</dbReference>
<evidence type="ECO:0000313" key="2">
    <source>
        <dbReference type="EMBL" id="KAK0725486.1"/>
    </source>
</evidence>
<protein>
    <submittedName>
        <fullName evidence="2">Uncharacterized protein</fullName>
    </submittedName>
</protein>
<dbReference type="Proteomes" id="UP001172102">
    <property type="component" value="Unassembled WGS sequence"/>
</dbReference>
<organism evidence="2 3">
    <name type="scientific">Lasiosphaeris hirsuta</name>
    <dbReference type="NCBI Taxonomy" id="260670"/>
    <lineage>
        <taxon>Eukaryota</taxon>
        <taxon>Fungi</taxon>
        <taxon>Dikarya</taxon>
        <taxon>Ascomycota</taxon>
        <taxon>Pezizomycotina</taxon>
        <taxon>Sordariomycetes</taxon>
        <taxon>Sordariomycetidae</taxon>
        <taxon>Sordariales</taxon>
        <taxon>Lasiosphaeriaceae</taxon>
        <taxon>Lasiosphaeris</taxon>
    </lineage>
</organism>
<gene>
    <name evidence="2" type="ORF">B0H67DRAFT_641899</name>
</gene>
<feature type="compositionally biased region" description="Acidic residues" evidence="1">
    <location>
        <begin position="25"/>
        <end position="38"/>
    </location>
</feature>
<dbReference type="PANTHER" id="PTHR33112">
    <property type="entry name" value="DOMAIN PROTEIN, PUTATIVE-RELATED"/>
    <property type="match status" value="1"/>
</dbReference>
<keyword evidence="3" id="KW-1185">Reference proteome</keyword>
<name>A0AA40B0M9_9PEZI</name>
<evidence type="ECO:0000313" key="3">
    <source>
        <dbReference type="Proteomes" id="UP001172102"/>
    </source>
</evidence>